<protein>
    <submittedName>
        <fullName evidence="2">SMI1/KNR4 family protein</fullName>
    </submittedName>
</protein>
<keyword evidence="3" id="KW-1185">Reference proteome</keyword>
<comment type="caution">
    <text evidence="2">The sequence shown here is derived from an EMBL/GenBank/DDBJ whole genome shotgun (WGS) entry which is preliminary data.</text>
</comment>
<dbReference type="SUPFAM" id="SSF160631">
    <property type="entry name" value="SMI1/KNR4-like"/>
    <property type="match status" value="1"/>
</dbReference>
<accession>A0ABV8T401</accession>
<evidence type="ECO:0000313" key="2">
    <source>
        <dbReference type="EMBL" id="MFC4314240.1"/>
    </source>
</evidence>
<reference evidence="3" key="1">
    <citation type="journal article" date="2019" name="Int. J. Syst. Evol. Microbiol.">
        <title>The Global Catalogue of Microorganisms (GCM) 10K type strain sequencing project: providing services to taxonomists for standard genome sequencing and annotation.</title>
        <authorList>
            <consortium name="The Broad Institute Genomics Platform"/>
            <consortium name="The Broad Institute Genome Sequencing Center for Infectious Disease"/>
            <person name="Wu L."/>
            <person name="Ma J."/>
        </authorList>
    </citation>
    <scope>NUCLEOTIDE SEQUENCE [LARGE SCALE GENOMIC DNA]</scope>
    <source>
        <strain evidence="3">CGMCC 1.10759</strain>
    </source>
</reference>
<dbReference type="InterPro" id="IPR037883">
    <property type="entry name" value="Knr4/Smi1-like_sf"/>
</dbReference>
<organism evidence="2 3">
    <name type="scientific">Steroidobacter flavus</name>
    <dbReference type="NCBI Taxonomy" id="1842136"/>
    <lineage>
        <taxon>Bacteria</taxon>
        <taxon>Pseudomonadati</taxon>
        <taxon>Pseudomonadota</taxon>
        <taxon>Gammaproteobacteria</taxon>
        <taxon>Steroidobacterales</taxon>
        <taxon>Steroidobacteraceae</taxon>
        <taxon>Steroidobacter</taxon>
    </lineage>
</organism>
<dbReference type="RefSeq" id="WP_380605262.1">
    <property type="nucleotide sequence ID" value="NZ_JBHSDU010000015.1"/>
</dbReference>
<dbReference type="EMBL" id="JBHSDU010000015">
    <property type="protein sequence ID" value="MFC4314240.1"/>
    <property type="molecule type" value="Genomic_DNA"/>
</dbReference>
<dbReference type="Pfam" id="PF09346">
    <property type="entry name" value="SMI1_KNR4"/>
    <property type="match status" value="1"/>
</dbReference>
<evidence type="ECO:0000259" key="1">
    <source>
        <dbReference type="SMART" id="SM00860"/>
    </source>
</evidence>
<dbReference type="Gene3D" id="3.40.1580.10">
    <property type="entry name" value="SMI1/KNR4-like"/>
    <property type="match status" value="1"/>
</dbReference>
<name>A0ABV8T401_9GAMM</name>
<proteinExistence type="predicted"/>
<feature type="domain" description="Knr4/Smi1-like" evidence="1">
    <location>
        <begin position="54"/>
        <end position="211"/>
    </location>
</feature>
<gene>
    <name evidence="2" type="ORF">ACFPN2_34565</name>
</gene>
<evidence type="ECO:0000313" key="3">
    <source>
        <dbReference type="Proteomes" id="UP001595904"/>
    </source>
</evidence>
<dbReference type="InterPro" id="IPR018958">
    <property type="entry name" value="Knr4/Smi1-like_dom"/>
</dbReference>
<dbReference type="SMART" id="SM00860">
    <property type="entry name" value="SMI1_KNR4"/>
    <property type="match status" value="1"/>
</dbReference>
<dbReference type="Proteomes" id="UP001595904">
    <property type="component" value="Unassembled WGS sequence"/>
</dbReference>
<sequence>MVLFLFGVDPDHLMGTHRMSFTEEVLRKIEQLRSKDAALALFGASAHRYEFNPPLSSEEVAAFEASQALRLPEDYRDFILNVGNGGAGPCYGIYPLRPEGSIHHGMVHRNRIDLSVPFQHDGPWNADWLDQIDWDAGERPDDCRMEEYLDTRHIAGTLCICHYGSGDFWLLVVKGTERGNLWMDGRGNFSGVFPESGAHGERLTFSQWYLNWLDGCLQEADRARKPDLQGGGARDGCVRQ</sequence>